<feature type="transmembrane region" description="Helical" evidence="1">
    <location>
        <begin position="12"/>
        <end position="30"/>
    </location>
</feature>
<evidence type="ECO:0000313" key="2">
    <source>
        <dbReference type="EMBL" id="KRZ29024.1"/>
    </source>
</evidence>
<accession>A0A0V1J295</accession>
<evidence type="ECO:0000256" key="1">
    <source>
        <dbReference type="SAM" id="Phobius"/>
    </source>
</evidence>
<reference evidence="2 3" key="1">
    <citation type="submission" date="2015-01" db="EMBL/GenBank/DDBJ databases">
        <title>Evolution of Trichinella species and genotypes.</title>
        <authorList>
            <person name="Korhonen P.K."/>
            <person name="Edoardo P."/>
            <person name="Giuseppe L.R."/>
            <person name="Gasser R.B."/>
        </authorList>
    </citation>
    <scope>NUCLEOTIDE SEQUENCE [LARGE SCALE GENOMIC DNA]</scope>
    <source>
        <strain evidence="2">ISS176</strain>
    </source>
</reference>
<keyword evidence="1" id="KW-0472">Membrane</keyword>
<comment type="caution">
    <text evidence="2">The sequence shown here is derived from an EMBL/GenBank/DDBJ whole genome shotgun (WGS) entry which is preliminary data.</text>
</comment>
<dbReference type="Proteomes" id="UP000054826">
    <property type="component" value="Unassembled WGS sequence"/>
</dbReference>
<dbReference type="AlphaFoldDB" id="A0A0V1J295"/>
<feature type="transmembrane region" description="Helical" evidence="1">
    <location>
        <begin position="42"/>
        <end position="64"/>
    </location>
</feature>
<dbReference type="EMBL" id="JYDV01000145">
    <property type="protein sequence ID" value="KRZ29024.1"/>
    <property type="molecule type" value="Genomic_DNA"/>
</dbReference>
<evidence type="ECO:0000313" key="3">
    <source>
        <dbReference type="Proteomes" id="UP000054826"/>
    </source>
</evidence>
<sequence length="118" mass="13974">MNRNKSKFSVYFNNTFFLVFFCPLIEHHLIHLIDPWIQLNHLLIISCTHLQYYMHCIIVLFFVVDDFTSTTWQQITAKGAGEFFHTTATLFPDDRHPSWTTSVNNYNQQAMLNKLLDC</sequence>
<gene>
    <name evidence="2" type="ORF">T4C_6866</name>
</gene>
<proteinExistence type="predicted"/>
<keyword evidence="1" id="KW-0812">Transmembrane</keyword>
<protein>
    <submittedName>
        <fullName evidence="2">Uncharacterized protein</fullName>
    </submittedName>
</protein>
<name>A0A0V1J295_TRIPS</name>
<keyword evidence="1" id="KW-1133">Transmembrane helix</keyword>
<organism evidence="2 3">
    <name type="scientific">Trichinella pseudospiralis</name>
    <name type="common">Parasitic roundworm</name>
    <dbReference type="NCBI Taxonomy" id="6337"/>
    <lineage>
        <taxon>Eukaryota</taxon>
        <taxon>Metazoa</taxon>
        <taxon>Ecdysozoa</taxon>
        <taxon>Nematoda</taxon>
        <taxon>Enoplea</taxon>
        <taxon>Dorylaimia</taxon>
        <taxon>Trichinellida</taxon>
        <taxon>Trichinellidae</taxon>
        <taxon>Trichinella</taxon>
    </lineage>
</organism>